<proteinExistence type="predicted"/>
<dbReference type="Proteomes" id="UP001551482">
    <property type="component" value="Unassembled WGS sequence"/>
</dbReference>
<keyword evidence="3" id="KW-1185">Reference proteome</keyword>
<name>A0ABV3DEB3_9ACTN</name>
<feature type="domain" description="CAAX prenyl protease 2/Lysostaphin resistance protein A-like" evidence="1">
    <location>
        <begin position="15"/>
        <end position="87"/>
    </location>
</feature>
<reference evidence="2 3" key="1">
    <citation type="submission" date="2024-06" db="EMBL/GenBank/DDBJ databases">
        <title>The Natural Products Discovery Center: Release of the First 8490 Sequenced Strains for Exploring Actinobacteria Biosynthetic Diversity.</title>
        <authorList>
            <person name="Kalkreuter E."/>
            <person name="Kautsar S.A."/>
            <person name="Yang D."/>
            <person name="Bader C.D."/>
            <person name="Teijaro C.N."/>
            <person name="Fluegel L."/>
            <person name="Davis C.M."/>
            <person name="Simpson J.R."/>
            <person name="Lauterbach L."/>
            <person name="Steele A.D."/>
            <person name="Gui C."/>
            <person name="Meng S."/>
            <person name="Li G."/>
            <person name="Viehrig K."/>
            <person name="Ye F."/>
            <person name="Su P."/>
            <person name="Kiefer A.F."/>
            <person name="Nichols A."/>
            <person name="Cepeda A.J."/>
            <person name="Yan W."/>
            <person name="Fan B."/>
            <person name="Jiang Y."/>
            <person name="Adhikari A."/>
            <person name="Zheng C.-J."/>
            <person name="Schuster L."/>
            <person name="Cowan T.M."/>
            <person name="Smanski M.J."/>
            <person name="Chevrette M.G."/>
            <person name="De Carvalho L.P.S."/>
            <person name="Shen B."/>
        </authorList>
    </citation>
    <scope>NUCLEOTIDE SEQUENCE [LARGE SCALE GENOMIC DNA]</scope>
    <source>
        <strain evidence="2 3">NPDC048946</strain>
    </source>
</reference>
<keyword evidence="2" id="KW-0378">Hydrolase</keyword>
<dbReference type="Pfam" id="PF02517">
    <property type="entry name" value="Rce1-like"/>
    <property type="match status" value="1"/>
</dbReference>
<protein>
    <submittedName>
        <fullName evidence="2">CPBP family intramembrane glutamic endopeptidase</fullName>
        <ecNumber evidence="2">3.4.-.-</ecNumber>
    </submittedName>
</protein>
<dbReference type="InterPro" id="IPR003675">
    <property type="entry name" value="Rce1/LyrA-like_dom"/>
</dbReference>
<organism evidence="2 3">
    <name type="scientific">Streptodolium elevatio</name>
    <dbReference type="NCBI Taxonomy" id="3157996"/>
    <lineage>
        <taxon>Bacteria</taxon>
        <taxon>Bacillati</taxon>
        <taxon>Actinomycetota</taxon>
        <taxon>Actinomycetes</taxon>
        <taxon>Kitasatosporales</taxon>
        <taxon>Streptomycetaceae</taxon>
        <taxon>Streptodolium</taxon>
    </lineage>
</organism>
<comment type="caution">
    <text evidence="2">The sequence shown here is derived from an EMBL/GenBank/DDBJ whole genome shotgun (WGS) entry which is preliminary data.</text>
</comment>
<accession>A0ABV3DEB3</accession>
<evidence type="ECO:0000259" key="1">
    <source>
        <dbReference type="Pfam" id="PF02517"/>
    </source>
</evidence>
<evidence type="ECO:0000313" key="3">
    <source>
        <dbReference type="Proteomes" id="UP001551482"/>
    </source>
</evidence>
<dbReference type="EC" id="3.4.-.-" evidence="2"/>
<dbReference type="RefSeq" id="WP_358351180.1">
    <property type="nucleotide sequence ID" value="NZ_JBEZFP010000015.1"/>
</dbReference>
<sequence>MDEGESNAGRRLSWPFGEELMFRGVGVQVFRRGGFGEGKVDLYSSLVFGFAHASNAIGHGAQAIRQAVIVSTSAYFFYLCLRVGGTILLPERANVRSATGG</sequence>
<evidence type="ECO:0000313" key="2">
    <source>
        <dbReference type="EMBL" id="MEU8133539.1"/>
    </source>
</evidence>
<dbReference type="EMBL" id="JBEZFP010000015">
    <property type="protein sequence ID" value="MEU8133539.1"/>
    <property type="molecule type" value="Genomic_DNA"/>
</dbReference>
<dbReference type="GO" id="GO:0016787">
    <property type="term" value="F:hydrolase activity"/>
    <property type="evidence" value="ECO:0007669"/>
    <property type="project" value="UniProtKB-KW"/>
</dbReference>
<gene>
    <name evidence="2" type="ORF">AB0C36_08540</name>
</gene>